<sequence length="147" mass="14953">MIVKRAALLSTTLLLCLAAVVIAALAPRIMPFSIPDEYAIIAGSICGLVAVLLALRTNSRLSARTAVVLAFLATIMVGPAAAFTILLGLLNGLGGLMALVGSSGEAGMGGVGFQAGTLLAMAMVSIFGFMSQAWALLRAYKTLAKSP</sequence>
<dbReference type="Proteomes" id="UP001320831">
    <property type="component" value="Unassembled WGS sequence"/>
</dbReference>
<protein>
    <submittedName>
        <fullName evidence="2">Uncharacterized protein</fullName>
    </submittedName>
</protein>
<keyword evidence="1" id="KW-1133">Transmembrane helix</keyword>
<evidence type="ECO:0000313" key="3">
    <source>
        <dbReference type="Proteomes" id="UP001320831"/>
    </source>
</evidence>
<feature type="transmembrane region" description="Helical" evidence="1">
    <location>
        <begin position="39"/>
        <end position="55"/>
    </location>
</feature>
<keyword evidence="1" id="KW-0472">Membrane</keyword>
<name>A0ABT2LYF1_9HYPH</name>
<comment type="caution">
    <text evidence="2">The sequence shown here is derived from an EMBL/GenBank/DDBJ whole genome shotgun (WGS) entry which is preliminary data.</text>
</comment>
<feature type="transmembrane region" description="Helical" evidence="1">
    <location>
        <begin position="113"/>
        <end position="137"/>
    </location>
</feature>
<reference evidence="2 3" key="1">
    <citation type="submission" date="2022-09" db="EMBL/GenBank/DDBJ databases">
        <title>Chelativorans salina sp. nov., a novel slightly halophilic bacterium isolated from a saline lake sediment enrichment.</title>
        <authorList>
            <person name="Gao L."/>
            <person name="Fang B.-Z."/>
            <person name="Li W.-J."/>
        </authorList>
    </citation>
    <scope>NUCLEOTIDE SEQUENCE [LARGE SCALE GENOMIC DNA]</scope>
    <source>
        <strain evidence="2 3">EGI FJ00035</strain>
    </source>
</reference>
<keyword evidence="3" id="KW-1185">Reference proteome</keyword>
<organism evidence="2 3">
    <name type="scientific">Chelativorans salis</name>
    <dbReference type="NCBI Taxonomy" id="2978478"/>
    <lineage>
        <taxon>Bacteria</taxon>
        <taxon>Pseudomonadati</taxon>
        <taxon>Pseudomonadota</taxon>
        <taxon>Alphaproteobacteria</taxon>
        <taxon>Hyphomicrobiales</taxon>
        <taxon>Phyllobacteriaceae</taxon>
        <taxon>Chelativorans</taxon>
    </lineage>
</organism>
<evidence type="ECO:0000313" key="2">
    <source>
        <dbReference type="EMBL" id="MCT7378628.1"/>
    </source>
</evidence>
<dbReference type="RefSeq" id="WP_260907663.1">
    <property type="nucleotide sequence ID" value="NZ_JAOCZP010000016.1"/>
</dbReference>
<feature type="transmembrane region" description="Helical" evidence="1">
    <location>
        <begin position="67"/>
        <end position="93"/>
    </location>
</feature>
<evidence type="ECO:0000256" key="1">
    <source>
        <dbReference type="SAM" id="Phobius"/>
    </source>
</evidence>
<accession>A0ABT2LYF1</accession>
<proteinExistence type="predicted"/>
<keyword evidence="1" id="KW-0812">Transmembrane</keyword>
<gene>
    <name evidence="2" type="ORF">N5A92_26820</name>
</gene>
<dbReference type="EMBL" id="JAOCZP010000016">
    <property type="protein sequence ID" value="MCT7378628.1"/>
    <property type="molecule type" value="Genomic_DNA"/>
</dbReference>